<dbReference type="GO" id="GO:0015031">
    <property type="term" value="P:protein transport"/>
    <property type="evidence" value="ECO:0007669"/>
    <property type="project" value="UniProtKB-KW"/>
</dbReference>
<keyword evidence="11" id="KW-0812">Transmembrane</keyword>
<evidence type="ECO:0000256" key="3">
    <source>
        <dbReference type="ARBA" id="ARBA00017573"/>
    </source>
</evidence>
<reference evidence="12 13" key="1">
    <citation type="submission" date="2015-01" db="EMBL/GenBank/DDBJ databases">
        <title>Evolution of Trichinella species and genotypes.</title>
        <authorList>
            <person name="Korhonen P.K."/>
            <person name="Edoardo P."/>
            <person name="Giuseppe L.R."/>
            <person name="Gasser R.B."/>
        </authorList>
    </citation>
    <scope>NUCLEOTIDE SEQUENCE [LARGE SCALE GENOMIC DNA]</scope>
    <source>
        <strain evidence="12">ISS120</strain>
    </source>
</reference>
<evidence type="ECO:0000256" key="5">
    <source>
        <dbReference type="ARBA" id="ARBA00022490"/>
    </source>
</evidence>
<accession>A0A0V1CEQ1</accession>
<dbReference type="EMBL" id="JYDI01000242">
    <property type="protein sequence ID" value="KRY47470.1"/>
    <property type="molecule type" value="Genomic_DNA"/>
</dbReference>
<dbReference type="Gene3D" id="3.30.1460.50">
    <property type="match status" value="1"/>
</dbReference>
<comment type="subcellular location">
    <subcellularLocation>
        <location evidence="1">Cytoplasm</location>
    </subcellularLocation>
</comment>
<keyword evidence="11" id="KW-0472">Membrane</keyword>
<evidence type="ECO:0000256" key="2">
    <source>
        <dbReference type="ARBA" id="ARBA00007683"/>
    </source>
</evidence>
<dbReference type="GO" id="GO:0005829">
    <property type="term" value="C:cytosol"/>
    <property type="evidence" value="ECO:0007669"/>
    <property type="project" value="TreeGrafter"/>
</dbReference>
<dbReference type="GO" id="GO:0019776">
    <property type="term" value="F:Atg8-family ligase activity"/>
    <property type="evidence" value="ECO:0007669"/>
    <property type="project" value="TreeGrafter"/>
</dbReference>
<evidence type="ECO:0000256" key="7">
    <source>
        <dbReference type="ARBA" id="ARBA00022927"/>
    </source>
</evidence>
<feature type="non-terminal residue" evidence="12">
    <location>
        <position position="1"/>
    </location>
</feature>
<proteinExistence type="inferred from homology"/>
<name>A0A0V1CEQ1_TRIBR</name>
<evidence type="ECO:0000256" key="8">
    <source>
        <dbReference type="ARBA" id="ARBA00023006"/>
    </source>
</evidence>
<feature type="transmembrane region" description="Helical" evidence="11">
    <location>
        <begin position="478"/>
        <end position="500"/>
    </location>
</feature>
<keyword evidence="8" id="KW-0072">Autophagy</keyword>
<comment type="similarity">
    <text evidence="2">Belongs to the ATG3 family.</text>
</comment>
<keyword evidence="13" id="KW-1185">Reference proteome</keyword>
<organism evidence="12 13">
    <name type="scientific">Trichinella britovi</name>
    <name type="common">Parasitic roundworm</name>
    <dbReference type="NCBI Taxonomy" id="45882"/>
    <lineage>
        <taxon>Eukaryota</taxon>
        <taxon>Metazoa</taxon>
        <taxon>Ecdysozoa</taxon>
        <taxon>Nematoda</taxon>
        <taxon>Enoplea</taxon>
        <taxon>Dorylaimia</taxon>
        <taxon>Trichinellida</taxon>
        <taxon>Trichinellidae</taxon>
        <taxon>Trichinella</taxon>
    </lineage>
</organism>
<evidence type="ECO:0000256" key="9">
    <source>
        <dbReference type="ARBA" id="ARBA00034553"/>
    </source>
</evidence>
<dbReference type="OrthoDB" id="1584384at2759"/>
<sequence>LLFFVLQMDTFVNTFKSSALGVATYFTPLLKESKFRESGVITPDEFVEAGDHLVFLCPTWQWMTGDSASVKAYLPKDKQFLVTKNVPCYRRCKDIEYLEGQEKIIEESESDEGWVDTHYYSTEADSEANQPCNMEFKGTEAFKNDMEQREVEEEDDDDNTPAASMDDFFTNGLEEEDPHTLVTVRPKCINSVEDNIRRTRTYDLSITYDKYYQVPRMWLFGYDENKTLLTVKEMYEDFSQDHLKKTITVETHPHIPSPPMASIHPCRHAEMMKRLIERFEEDGGRLMVHQYVFVCSIFPFVDSFFSVLFLQNRLLQAEKSFVSAFDNSDVIHHHMHAKFLDKGPDQTKSRNHILPHGKYRRHWTNHNTCNSRWLTKYDQNQLTTTSDNHFDFLIHNERFFCGRLRIKTAVVVTSIVDAIFWSAVVVRGILFYANVTNNALTASWLTFTVPVCWVSYASSAIATYAICGRHYLLLLPQLVVKIATTLMCTVFAFFIIYLAFVHPQQCMDVTTPFHTEVDTLWLKKAIRIGASIFLAIMLLFVCMEVWFIRILLKSYKQCRLYYFMSMLYKAKPLKAKSLKTF</sequence>
<keyword evidence="11" id="KW-1133">Transmembrane helix</keyword>
<evidence type="ECO:0000256" key="10">
    <source>
        <dbReference type="SAM" id="MobiDB-lite"/>
    </source>
</evidence>
<dbReference type="PANTHER" id="PTHR12866">
    <property type="entry name" value="UBIQUITIN-LIKE-CONJUGATING ENZYME ATG3"/>
    <property type="match status" value="1"/>
</dbReference>
<dbReference type="GO" id="GO:0000045">
    <property type="term" value="P:autophagosome assembly"/>
    <property type="evidence" value="ECO:0007669"/>
    <property type="project" value="TreeGrafter"/>
</dbReference>
<feature type="transmembrane region" description="Helical" evidence="11">
    <location>
        <begin position="444"/>
        <end position="466"/>
    </location>
</feature>
<evidence type="ECO:0000313" key="12">
    <source>
        <dbReference type="EMBL" id="KRY47470.1"/>
    </source>
</evidence>
<keyword evidence="6" id="KW-0833">Ubl conjugation pathway</keyword>
<evidence type="ECO:0000313" key="13">
    <source>
        <dbReference type="Proteomes" id="UP000054653"/>
    </source>
</evidence>
<dbReference type="GO" id="GO:0061723">
    <property type="term" value="P:glycophagy"/>
    <property type="evidence" value="ECO:0007669"/>
    <property type="project" value="TreeGrafter"/>
</dbReference>
<dbReference type="GO" id="GO:0000407">
    <property type="term" value="C:phagophore assembly site"/>
    <property type="evidence" value="ECO:0007669"/>
    <property type="project" value="TreeGrafter"/>
</dbReference>
<protein>
    <recommendedName>
        <fullName evidence="3">Ubiquitin-like-conjugating enzyme ATG3</fullName>
    </recommendedName>
    <alternativeName>
        <fullName evidence="9">Autophagy-related protein 3</fullName>
    </alternativeName>
</protein>
<keyword evidence="4" id="KW-0813">Transport</keyword>
<comment type="caution">
    <text evidence="12">The sequence shown here is derived from an EMBL/GenBank/DDBJ whole genome shotgun (WGS) entry which is preliminary data.</text>
</comment>
<feature type="region of interest" description="Disordered" evidence="10">
    <location>
        <begin position="146"/>
        <end position="170"/>
    </location>
</feature>
<dbReference type="InterPro" id="IPR007135">
    <property type="entry name" value="Atg3/Atg10"/>
</dbReference>
<dbReference type="GO" id="GO:0000422">
    <property type="term" value="P:autophagy of mitochondrion"/>
    <property type="evidence" value="ECO:0007669"/>
    <property type="project" value="TreeGrafter"/>
</dbReference>
<feature type="transmembrane region" description="Helical" evidence="11">
    <location>
        <begin position="291"/>
        <end position="310"/>
    </location>
</feature>
<keyword evidence="5" id="KW-0963">Cytoplasm</keyword>
<dbReference type="AlphaFoldDB" id="A0A0V1CEQ1"/>
<evidence type="ECO:0000256" key="6">
    <source>
        <dbReference type="ARBA" id="ARBA00022786"/>
    </source>
</evidence>
<dbReference type="PANTHER" id="PTHR12866:SF2">
    <property type="entry name" value="UBIQUITIN-LIKE-CONJUGATING ENZYME ATG3"/>
    <property type="match status" value="1"/>
</dbReference>
<feature type="transmembrane region" description="Helical" evidence="11">
    <location>
        <begin position="528"/>
        <end position="552"/>
    </location>
</feature>
<dbReference type="GO" id="GO:0044804">
    <property type="term" value="P:nucleophagy"/>
    <property type="evidence" value="ECO:0007669"/>
    <property type="project" value="TreeGrafter"/>
</dbReference>
<dbReference type="STRING" id="45882.A0A0V1CEQ1"/>
<dbReference type="Pfam" id="PF03987">
    <property type="entry name" value="Autophagy_act_C"/>
    <property type="match status" value="1"/>
</dbReference>
<feature type="transmembrane region" description="Helical" evidence="11">
    <location>
        <begin position="408"/>
        <end position="432"/>
    </location>
</feature>
<dbReference type="Proteomes" id="UP000054653">
    <property type="component" value="Unassembled WGS sequence"/>
</dbReference>
<evidence type="ECO:0000256" key="1">
    <source>
        <dbReference type="ARBA" id="ARBA00004496"/>
    </source>
</evidence>
<gene>
    <name evidence="12" type="primary">atg3</name>
    <name evidence="12" type="ORF">T03_1787</name>
</gene>
<feature type="compositionally biased region" description="Acidic residues" evidence="10">
    <location>
        <begin position="150"/>
        <end position="159"/>
    </location>
</feature>
<keyword evidence="7" id="KW-0653">Protein transport</keyword>
<evidence type="ECO:0000256" key="11">
    <source>
        <dbReference type="SAM" id="Phobius"/>
    </source>
</evidence>
<evidence type="ECO:0000256" key="4">
    <source>
        <dbReference type="ARBA" id="ARBA00022448"/>
    </source>
</evidence>